<feature type="domain" description="Amidohydrolase-related" evidence="12">
    <location>
        <begin position="51"/>
        <end position="434"/>
    </location>
</feature>
<dbReference type="PANTHER" id="PTHR43668:SF2">
    <property type="entry name" value="ALLANTOINASE"/>
    <property type="match status" value="1"/>
</dbReference>
<name>A0A9X2AFB1_9BACL</name>
<protein>
    <recommendedName>
        <fullName evidence="8">allantoinase</fullName>
        <ecNumber evidence="8">3.5.2.5</ecNumber>
    </recommendedName>
</protein>
<evidence type="ECO:0000256" key="1">
    <source>
        <dbReference type="ARBA" id="ARBA00001947"/>
    </source>
</evidence>
<dbReference type="GO" id="GO:0005737">
    <property type="term" value="C:cytoplasm"/>
    <property type="evidence" value="ECO:0007669"/>
    <property type="project" value="TreeGrafter"/>
</dbReference>
<evidence type="ECO:0000313" key="13">
    <source>
        <dbReference type="EMBL" id="MCI0184242.1"/>
    </source>
</evidence>
<dbReference type="InterPro" id="IPR011059">
    <property type="entry name" value="Metal-dep_hydrolase_composite"/>
</dbReference>
<evidence type="ECO:0000256" key="10">
    <source>
        <dbReference type="ARBA" id="ARBA00022801"/>
    </source>
</evidence>
<dbReference type="Pfam" id="PF01979">
    <property type="entry name" value="Amidohydro_1"/>
    <property type="match status" value="1"/>
</dbReference>
<dbReference type="InterPro" id="IPR006680">
    <property type="entry name" value="Amidohydro-rel"/>
</dbReference>
<evidence type="ECO:0000256" key="2">
    <source>
        <dbReference type="ARBA" id="ARBA00002368"/>
    </source>
</evidence>
<reference evidence="13" key="1">
    <citation type="submission" date="2022-03" db="EMBL/GenBank/DDBJ databases">
        <title>Draft Genome Sequence of Firmicute Strain S0AB, a Heterotrophic Iron/Sulfur-Oxidizing Extreme Acidophile.</title>
        <authorList>
            <person name="Vergara E."/>
            <person name="Pakostova E."/>
            <person name="Johnson D.B."/>
            <person name="Holmes D.S."/>
        </authorList>
    </citation>
    <scope>NUCLEOTIDE SEQUENCE</scope>
    <source>
        <strain evidence="13">S0AB</strain>
    </source>
</reference>
<evidence type="ECO:0000256" key="8">
    <source>
        <dbReference type="ARBA" id="ARBA00012863"/>
    </source>
</evidence>
<dbReference type="SUPFAM" id="SSF51556">
    <property type="entry name" value="Metallo-dependent hydrolases"/>
    <property type="match status" value="1"/>
</dbReference>
<keyword evidence="11" id="KW-0862">Zinc</keyword>
<organism evidence="13 14">
    <name type="scientific">Sulfoacidibacillus ferrooxidans</name>
    <dbReference type="NCBI Taxonomy" id="2005001"/>
    <lineage>
        <taxon>Bacteria</taxon>
        <taxon>Bacillati</taxon>
        <taxon>Bacillota</taxon>
        <taxon>Bacilli</taxon>
        <taxon>Bacillales</taxon>
        <taxon>Alicyclobacillaceae</taxon>
        <taxon>Sulfoacidibacillus</taxon>
    </lineage>
</organism>
<comment type="subunit">
    <text evidence="7">Homotetramer.</text>
</comment>
<dbReference type="NCBIfam" id="TIGR00857">
    <property type="entry name" value="pyrC_multi"/>
    <property type="match status" value="1"/>
</dbReference>
<comment type="similarity">
    <text evidence="4">Belongs to the metallo-dependent hydrolases superfamily. Hydantoinase/dihydropyrimidinase family.</text>
</comment>
<dbReference type="Gene3D" id="2.30.40.10">
    <property type="entry name" value="Urease, subunit C, domain 1"/>
    <property type="match status" value="1"/>
</dbReference>
<comment type="caution">
    <text evidence="13">The sequence shown here is derived from an EMBL/GenBank/DDBJ whole genome shotgun (WGS) entry which is preliminary data.</text>
</comment>
<evidence type="ECO:0000256" key="11">
    <source>
        <dbReference type="ARBA" id="ARBA00022833"/>
    </source>
</evidence>
<evidence type="ECO:0000256" key="4">
    <source>
        <dbReference type="ARBA" id="ARBA00008829"/>
    </source>
</evidence>
<dbReference type="GO" id="GO:0008270">
    <property type="term" value="F:zinc ion binding"/>
    <property type="evidence" value="ECO:0007669"/>
    <property type="project" value="InterPro"/>
</dbReference>
<dbReference type="PANTHER" id="PTHR43668">
    <property type="entry name" value="ALLANTOINASE"/>
    <property type="match status" value="1"/>
</dbReference>
<keyword evidence="10 13" id="KW-0378">Hydrolase</keyword>
<evidence type="ECO:0000256" key="6">
    <source>
        <dbReference type="ARBA" id="ARBA00010368"/>
    </source>
</evidence>
<dbReference type="Gene3D" id="3.20.20.140">
    <property type="entry name" value="Metal-dependent hydrolases"/>
    <property type="match status" value="1"/>
</dbReference>
<dbReference type="SUPFAM" id="SSF51338">
    <property type="entry name" value="Composite domain of metallo-dependent hydrolases"/>
    <property type="match status" value="1"/>
</dbReference>
<dbReference type="EMBL" id="JALBUF010000010">
    <property type="protein sequence ID" value="MCI0184242.1"/>
    <property type="molecule type" value="Genomic_DNA"/>
</dbReference>
<comment type="cofactor">
    <cofactor evidence="1">
        <name>Zn(2+)</name>
        <dbReference type="ChEBI" id="CHEBI:29105"/>
    </cofactor>
</comment>
<dbReference type="GO" id="GO:0050897">
    <property type="term" value="F:cobalt ion binding"/>
    <property type="evidence" value="ECO:0007669"/>
    <property type="project" value="InterPro"/>
</dbReference>
<keyword evidence="14" id="KW-1185">Reference proteome</keyword>
<evidence type="ECO:0000256" key="7">
    <source>
        <dbReference type="ARBA" id="ARBA00011881"/>
    </source>
</evidence>
<keyword evidence="9" id="KW-0479">Metal-binding</keyword>
<comment type="similarity">
    <text evidence="5">Belongs to the metallo-dependent hydrolases superfamily. DHOase family. Class I DHOase subfamily.</text>
</comment>
<accession>A0A9X2AFB1</accession>
<dbReference type="GO" id="GO:0000256">
    <property type="term" value="P:allantoin catabolic process"/>
    <property type="evidence" value="ECO:0007669"/>
    <property type="project" value="InterPro"/>
</dbReference>
<comment type="pathway">
    <text evidence="3">Nitrogen metabolism; (S)-allantoin degradation; allantoate from (S)-allantoin: step 1/1.</text>
</comment>
<dbReference type="GO" id="GO:0006145">
    <property type="term" value="P:purine nucleobase catabolic process"/>
    <property type="evidence" value="ECO:0007669"/>
    <property type="project" value="TreeGrafter"/>
</dbReference>
<gene>
    <name evidence="13" type="primary">lhyD</name>
    <name evidence="13" type="ORF">MM817_02537</name>
</gene>
<comment type="function">
    <text evidence="2">Catalyzes the reversible cyclization of carbamoyl aspartate to dihydroorotate.</text>
</comment>
<evidence type="ECO:0000259" key="12">
    <source>
        <dbReference type="Pfam" id="PF01979"/>
    </source>
</evidence>
<dbReference type="InterPro" id="IPR050138">
    <property type="entry name" value="DHOase/Allantoinase_Hydrolase"/>
</dbReference>
<evidence type="ECO:0000256" key="5">
    <source>
        <dbReference type="ARBA" id="ARBA00010286"/>
    </source>
</evidence>
<proteinExistence type="inferred from homology"/>
<evidence type="ECO:0000313" key="14">
    <source>
        <dbReference type="Proteomes" id="UP001139263"/>
    </source>
</evidence>
<dbReference type="InterPro" id="IPR017593">
    <property type="entry name" value="Allantoinase"/>
</dbReference>
<dbReference type="EC" id="3.5.2.5" evidence="8"/>
<dbReference type="InterPro" id="IPR002195">
    <property type="entry name" value="Dihydroorotase_CS"/>
</dbReference>
<dbReference type="AlphaFoldDB" id="A0A9X2AFB1"/>
<comment type="similarity">
    <text evidence="6">Belongs to the metallo-dependent hydrolases superfamily. Allantoinase family.</text>
</comment>
<evidence type="ECO:0000256" key="9">
    <source>
        <dbReference type="ARBA" id="ARBA00022723"/>
    </source>
</evidence>
<dbReference type="Proteomes" id="UP001139263">
    <property type="component" value="Unassembled WGS sequence"/>
</dbReference>
<sequence length="468" mass="51285">MMFDLVIQNGLIVTPQLTSRNDIGIVDGKIAAVGKIDRTKAREIYNADGKYVFPGFIDEHVHSRDPGLTDKEDFAHSTMSAAAGGVTTILEMPNSIPPVKDVESFDLRVRELKSKAYVDYGLWGMVLGDLNQKDLPGLAKAGVVGFKLFWGYGLNKKTLALIYNFSSADDVMMPPDEGEIYDAFRVIEQLKKPLAIHAENSYIITRLTLQERASGHIDYASFLRSRPPFSEAITIQNGIMLAKATGVHLHIVHVSSSEGLECIKSARAEGLPITGETCPHYLVLSDEDYSRLNGNMKVYPPIREKYHQNKLWEGIQSGVIQTIGSDHAPHEEKEKKGDIWTVPAGACGVQTLVPLMLHAASQGKITLNQVAALLSENPARIWGLYGQKGALSKGSDADITIVDMNVIRKLSNEELFSKNKINPFVGMEIQGAPIASFLRGIQVMEDGKAITGPIGQLIKPSTSCQSNW</sequence>
<dbReference type="PROSITE" id="PS00483">
    <property type="entry name" value="DIHYDROOROTASE_2"/>
    <property type="match status" value="1"/>
</dbReference>
<dbReference type="GO" id="GO:0004038">
    <property type="term" value="F:allantoinase activity"/>
    <property type="evidence" value="ECO:0007669"/>
    <property type="project" value="UniProtKB-EC"/>
</dbReference>
<dbReference type="NCBIfam" id="TIGR03178">
    <property type="entry name" value="allantoinase"/>
    <property type="match status" value="1"/>
</dbReference>
<dbReference type="InterPro" id="IPR032466">
    <property type="entry name" value="Metal_Hydrolase"/>
</dbReference>
<dbReference type="FunFam" id="3.20.20.140:FF:000174">
    <property type="entry name" value="Dihydropyrimidinase-related protein 2"/>
    <property type="match status" value="1"/>
</dbReference>
<evidence type="ECO:0000256" key="3">
    <source>
        <dbReference type="ARBA" id="ARBA00004968"/>
    </source>
</evidence>